<evidence type="ECO:0000313" key="3">
    <source>
        <dbReference type="EMBL" id="PAV59475.1"/>
    </source>
</evidence>
<evidence type="ECO:0000256" key="1">
    <source>
        <dbReference type="SAM" id="Coils"/>
    </source>
</evidence>
<evidence type="ECO:0000313" key="4">
    <source>
        <dbReference type="Proteomes" id="UP000218231"/>
    </source>
</evidence>
<feature type="region of interest" description="Disordered" evidence="2">
    <location>
        <begin position="337"/>
        <end position="377"/>
    </location>
</feature>
<sequence>MMGDNSAVSVSAMSVHQEPLLSEAIRDHLTKSGIHILTHIVNLETKLSVYEAQIADLQQQLEQAKLALAQRFELPKSPLPRMEDVKGEVPVQNKPLLNLTEEKKTDTATETVTVTPTADAQTNPMEEQELHQMIDEEMKKEDQRETIIVKAKEEDEKSQKSDSTVSSIQGLANGSKLKEVWTNKTRDQNCTGFAKQPPNIITIKPSLAPSQTEVRSMITKSCITSVPISTVTVPLSSTTPASVPHMEPQTIPQAQTPGQTGQQVVGNGTGSGMSEMQYNHTKTRGGAGTQPRSSRYGGGMQPAQTSNQPFYGQTPMQVQGSTRGRGIGMMMMGANGYRGESRGGGQHVSFSRQTLPGSSNLPQSNNGSDLTDEEEWK</sequence>
<reference evidence="3 4" key="1">
    <citation type="journal article" date="2017" name="Curr. Biol.">
        <title>Genome architecture and evolution of a unichromosomal asexual nematode.</title>
        <authorList>
            <person name="Fradin H."/>
            <person name="Zegar C."/>
            <person name="Gutwein M."/>
            <person name="Lucas J."/>
            <person name="Kovtun M."/>
            <person name="Corcoran D."/>
            <person name="Baugh L.R."/>
            <person name="Kiontke K."/>
            <person name="Gunsalus K."/>
            <person name="Fitch D.H."/>
            <person name="Piano F."/>
        </authorList>
    </citation>
    <scope>NUCLEOTIDE SEQUENCE [LARGE SCALE GENOMIC DNA]</scope>
    <source>
        <strain evidence="3">PF1309</strain>
    </source>
</reference>
<evidence type="ECO:0000256" key="2">
    <source>
        <dbReference type="SAM" id="MobiDB-lite"/>
    </source>
</evidence>
<dbReference type="AlphaFoldDB" id="A0A2A2JCV1"/>
<feature type="coiled-coil region" evidence="1">
    <location>
        <begin position="40"/>
        <end position="74"/>
    </location>
</feature>
<accession>A0A2A2JCV1</accession>
<protein>
    <submittedName>
        <fullName evidence="3">Uncharacterized protein</fullName>
    </submittedName>
</protein>
<keyword evidence="1" id="KW-0175">Coiled coil</keyword>
<organism evidence="3 4">
    <name type="scientific">Diploscapter pachys</name>
    <dbReference type="NCBI Taxonomy" id="2018661"/>
    <lineage>
        <taxon>Eukaryota</taxon>
        <taxon>Metazoa</taxon>
        <taxon>Ecdysozoa</taxon>
        <taxon>Nematoda</taxon>
        <taxon>Chromadorea</taxon>
        <taxon>Rhabditida</taxon>
        <taxon>Rhabditina</taxon>
        <taxon>Rhabditomorpha</taxon>
        <taxon>Rhabditoidea</taxon>
        <taxon>Rhabditidae</taxon>
        <taxon>Diploscapter</taxon>
    </lineage>
</organism>
<proteinExistence type="predicted"/>
<feature type="region of interest" description="Disordered" evidence="2">
    <location>
        <begin position="237"/>
        <end position="320"/>
    </location>
</feature>
<dbReference type="Proteomes" id="UP000218231">
    <property type="component" value="Unassembled WGS sequence"/>
</dbReference>
<gene>
    <name evidence="3" type="ORF">WR25_19148</name>
</gene>
<dbReference type="EMBL" id="LIAE01010523">
    <property type="protein sequence ID" value="PAV59475.1"/>
    <property type="molecule type" value="Genomic_DNA"/>
</dbReference>
<name>A0A2A2JCV1_9BILA</name>
<feature type="compositionally biased region" description="Polar residues" evidence="2">
    <location>
        <begin position="348"/>
        <end position="369"/>
    </location>
</feature>
<comment type="caution">
    <text evidence="3">The sequence shown here is derived from an EMBL/GenBank/DDBJ whole genome shotgun (WGS) entry which is preliminary data.</text>
</comment>
<keyword evidence="4" id="KW-1185">Reference proteome</keyword>
<feature type="compositionally biased region" description="Low complexity" evidence="2">
    <location>
        <begin position="237"/>
        <end position="266"/>
    </location>
</feature>
<feature type="compositionally biased region" description="Polar residues" evidence="2">
    <location>
        <begin position="302"/>
        <end position="320"/>
    </location>
</feature>